<protein>
    <recommendedName>
        <fullName evidence="2">DUF5808 domain-containing protein</fullName>
    </recommendedName>
</protein>
<keyword evidence="1" id="KW-1133">Transmembrane helix</keyword>
<feature type="transmembrane region" description="Helical" evidence="1">
    <location>
        <begin position="148"/>
        <end position="167"/>
    </location>
</feature>
<comment type="caution">
    <text evidence="3">The sequence shown here is derived from an EMBL/GenBank/DDBJ whole genome shotgun (WGS) entry which is preliminary data.</text>
</comment>
<dbReference type="InterPro" id="IPR043831">
    <property type="entry name" value="DUF5808"/>
</dbReference>
<feature type="transmembrane region" description="Helical" evidence="1">
    <location>
        <begin position="247"/>
        <end position="268"/>
    </location>
</feature>
<keyword evidence="1" id="KW-0472">Membrane</keyword>
<keyword evidence="1" id="KW-0812">Transmembrane</keyword>
<organism evidence="3 4">
    <name type="scientific">Cellulomonas denverensis</name>
    <dbReference type="NCBI Taxonomy" id="264297"/>
    <lineage>
        <taxon>Bacteria</taxon>
        <taxon>Bacillati</taxon>
        <taxon>Actinomycetota</taxon>
        <taxon>Actinomycetes</taxon>
        <taxon>Micrococcales</taxon>
        <taxon>Cellulomonadaceae</taxon>
        <taxon>Cellulomonas</taxon>
    </lineage>
</organism>
<dbReference type="EMBL" id="JAAXOX010000002">
    <property type="protein sequence ID" value="NKY22040.1"/>
    <property type="molecule type" value="Genomic_DNA"/>
</dbReference>
<accession>A0A7X6KUI3</accession>
<dbReference type="AlphaFoldDB" id="A0A7X6KUI3"/>
<dbReference type="Proteomes" id="UP000581206">
    <property type="component" value="Unassembled WGS sequence"/>
</dbReference>
<feature type="domain" description="DUF5808" evidence="2">
    <location>
        <begin position="95"/>
        <end position="118"/>
    </location>
</feature>
<reference evidence="3 4" key="1">
    <citation type="submission" date="2020-04" db="EMBL/GenBank/DDBJ databases">
        <title>MicrobeNet Type strains.</title>
        <authorList>
            <person name="Nicholson A.C."/>
        </authorList>
    </citation>
    <scope>NUCLEOTIDE SEQUENCE [LARGE SCALE GENOMIC DNA]</scope>
    <source>
        <strain evidence="3 4">ATCC BAA-788</strain>
    </source>
</reference>
<keyword evidence="4" id="KW-1185">Reference proteome</keyword>
<dbReference type="RefSeq" id="WP_168629156.1">
    <property type="nucleotide sequence ID" value="NZ_BONL01000034.1"/>
</dbReference>
<proteinExistence type="predicted"/>
<evidence type="ECO:0000256" key="1">
    <source>
        <dbReference type="SAM" id="Phobius"/>
    </source>
</evidence>
<evidence type="ECO:0000313" key="4">
    <source>
        <dbReference type="Proteomes" id="UP000581206"/>
    </source>
</evidence>
<evidence type="ECO:0000313" key="3">
    <source>
        <dbReference type="EMBL" id="NKY22040.1"/>
    </source>
</evidence>
<evidence type="ECO:0000259" key="2">
    <source>
        <dbReference type="Pfam" id="PF19124"/>
    </source>
</evidence>
<gene>
    <name evidence="3" type="ORF">HGA03_05100</name>
</gene>
<name>A0A7X6KUI3_9CELL</name>
<dbReference type="Pfam" id="PF19124">
    <property type="entry name" value="DUF5808"/>
    <property type="match status" value="1"/>
</dbReference>
<feature type="transmembrane region" description="Helical" evidence="1">
    <location>
        <begin position="217"/>
        <end position="235"/>
    </location>
</feature>
<sequence length="281" mass="29203">MTHPYLREVQAHLGRLSAADRRRALTALAAQLDELTAAGLDPVQALGEAADYARTLREALVDEAPPQDARWRVLGLPVEVRGPVSADVRARTWDPANPHLVVPRLFGLGWTLNYGAIAVRAGLLRPDDAGPDVLGAIPAPELRAAQSVPLVVTGLAAGALAVAWRRLPSTVATGFGPTGRVRGRGPRWTVLATLALGAVPAVWAQRGGARQDRLVRTANATALAVLSAGVTGATIAEARHPQGRAGLLVGAALPVAAAGAVAVVLVPLRSGLRRAWHRAGD</sequence>